<dbReference type="Proteomes" id="UP000750711">
    <property type="component" value="Unassembled WGS sequence"/>
</dbReference>
<evidence type="ECO:0000313" key="5">
    <source>
        <dbReference type="EMBL" id="KAH0553480.1"/>
    </source>
</evidence>
<dbReference type="InterPro" id="IPR036770">
    <property type="entry name" value="Ankyrin_rpt-contain_sf"/>
</dbReference>
<dbReference type="Gene3D" id="1.25.40.20">
    <property type="entry name" value="Ankyrin repeat-containing domain"/>
    <property type="match status" value="2"/>
</dbReference>
<dbReference type="InterPro" id="IPR002110">
    <property type="entry name" value="Ankyrin_rpt"/>
</dbReference>
<evidence type="ECO:0000256" key="4">
    <source>
        <dbReference type="SAM" id="MobiDB-lite"/>
    </source>
</evidence>
<evidence type="ECO:0000313" key="6">
    <source>
        <dbReference type="Proteomes" id="UP000750711"/>
    </source>
</evidence>
<protein>
    <recommendedName>
        <fullName evidence="7">Ankyrin repeat protein</fullName>
    </recommendedName>
</protein>
<name>A0A9P8I829_9PEZI</name>
<reference evidence="5" key="1">
    <citation type="submission" date="2021-03" db="EMBL/GenBank/DDBJ databases">
        <title>Comparative genomics and phylogenomic investigation of the class Geoglossomycetes provide insights into ecological specialization and systematics.</title>
        <authorList>
            <person name="Melie T."/>
            <person name="Pirro S."/>
            <person name="Miller A.N."/>
            <person name="Quandt A."/>
        </authorList>
    </citation>
    <scope>NUCLEOTIDE SEQUENCE</scope>
    <source>
        <strain evidence="5">CAQ_001_2017</strain>
    </source>
</reference>
<evidence type="ECO:0000256" key="3">
    <source>
        <dbReference type="PROSITE-ProRule" id="PRU00023"/>
    </source>
</evidence>
<dbReference type="PROSITE" id="PS50088">
    <property type="entry name" value="ANK_REPEAT"/>
    <property type="match status" value="2"/>
</dbReference>
<dbReference type="PROSITE" id="PS50297">
    <property type="entry name" value="ANK_REP_REGION"/>
    <property type="match status" value="2"/>
</dbReference>
<organism evidence="5 6">
    <name type="scientific">Trichoglossum hirsutum</name>
    <dbReference type="NCBI Taxonomy" id="265104"/>
    <lineage>
        <taxon>Eukaryota</taxon>
        <taxon>Fungi</taxon>
        <taxon>Dikarya</taxon>
        <taxon>Ascomycota</taxon>
        <taxon>Pezizomycotina</taxon>
        <taxon>Geoglossomycetes</taxon>
        <taxon>Geoglossales</taxon>
        <taxon>Geoglossaceae</taxon>
        <taxon>Trichoglossum</taxon>
    </lineage>
</organism>
<dbReference type="AlphaFoldDB" id="A0A9P8I829"/>
<dbReference type="EMBL" id="JAGHQM010001454">
    <property type="protein sequence ID" value="KAH0553480.1"/>
    <property type="molecule type" value="Genomic_DNA"/>
</dbReference>
<evidence type="ECO:0008006" key="7">
    <source>
        <dbReference type="Google" id="ProtNLM"/>
    </source>
</evidence>
<accession>A0A9P8I829</accession>
<sequence>MLPPPVTSTARPAVVRRVSKPTAEKRGGRTKLHRAAMANDHHQLAHLLQQDTYLVRRSSKLTIPGKDLSLDINAKDEIGRTALHWAVTLNHVESINVLLQDGRTDRNCQDEDGRTLLHEAAINGFDNLIEVLLPSRDSQGNSVGKQSLEGNKGNTAWLDKSDRRGRTALHWAAEYGHLPVVKCLIDSGASASSTNHDQKDTALHRAALRNNATVVDYLIDKKPELAYAKNNAGDTPLDIVKRTTKDWKYMVGVLRKSVQHVDAQNEKYAYPLLAQSCIQVMSTVLTQGVCGQVAPGAHVTEVEERMVKNYLPEVVQHACLNWVPHLEKSGITLNDDDQFHKFLQEHFLHWLEALSWMRKLSEAIRSINSLESIALVSQQSTFHEMSANPSLRLAGVLICLHLSMI</sequence>
<keyword evidence="6" id="KW-1185">Reference proteome</keyword>
<feature type="repeat" description="ANK" evidence="3">
    <location>
        <begin position="78"/>
        <end position="102"/>
    </location>
</feature>
<keyword evidence="1" id="KW-0677">Repeat</keyword>
<dbReference type="SUPFAM" id="SSF48403">
    <property type="entry name" value="Ankyrin repeat"/>
    <property type="match status" value="1"/>
</dbReference>
<dbReference type="SMART" id="SM00248">
    <property type="entry name" value="ANK"/>
    <property type="match status" value="5"/>
</dbReference>
<dbReference type="PANTHER" id="PTHR24198">
    <property type="entry name" value="ANKYRIN REPEAT AND PROTEIN KINASE DOMAIN-CONTAINING PROTEIN"/>
    <property type="match status" value="1"/>
</dbReference>
<dbReference type="Pfam" id="PF12796">
    <property type="entry name" value="Ank_2"/>
    <property type="match status" value="1"/>
</dbReference>
<proteinExistence type="predicted"/>
<dbReference type="PANTHER" id="PTHR24198:SF165">
    <property type="entry name" value="ANKYRIN REPEAT-CONTAINING PROTEIN-RELATED"/>
    <property type="match status" value="1"/>
</dbReference>
<evidence type="ECO:0000256" key="2">
    <source>
        <dbReference type="ARBA" id="ARBA00023043"/>
    </source>
</evidence>
<comment type="caution">
    <text evidence="5">The sequence shown here is derived from an EMBL/GenBank/DDBJ whole genome shotgun (WGS) entry which is preliminary data.</text>
</comment>
<feature type="region of interest" description="Disordered" evidence="4">
    <location>
        <begin position="1"/>
        <end position="29"/>
    </location>
</feature>
<evidence type="ECO:0000256" key="1">
    <source>
        <dbReference type="ARBA" id="ARBA00022737"/>
    </source>
</evidence>
<dbReference type="Pfam" id="PF13857">
    <property type="entry name" value="Ank_5"/>
    <property type="match status" value="1"/>
</dbReference>
<gene>
    <name evidence="5" type="ORF">GP486_006449</name>
</gene>
<feature type="repeat" description="ANK" evidence="3">
    <location>
        <begin position="164"/>
        <end position="196"/>
    </location>
</feature>
<keyword evidence="2 3" id="KW-0040">ANK repeat</keyword>